<gene>
    <name evidence="4" type="ORF">SAMN05444277_10858</name>
</gene>
<dbReference type="STRING" id="1465490.SAMN05444277_10858"/>
<dbReference type="RefSeq" id="WP_177191906.1">
    <property type="nucleotide sequence ID" value="NZ_FOXQ01000008.1"/>
</dbReference>
<evidence type="ECO:0000313" key="4">
    <source>
        <dbReference type="EMBL" id="SFQ29101.1"/>
    </source>
</evidence>
<reference evidence="4 5" key="1">
    <citation type="submission" date="2016-10" db="EMBL/GenBank/DDBJ databases">
        <authorList>
            <person name="de Groot N.N."/>
        </authorList>
    </citation>
    <scope>NUCLEOTIDE SEQUENCE [LARGE SCALE GENOMIC DNA]</scope>
    <source>
        <strain evidence="4 5">DSM 28286</strain>
    </source>
</reference>
<evidence type="ECO:0000256" key="2">
    <source>
        <dbReference type="PROSITE-ProRule" id="PRU00169"/>
    </source>
</evidence>
<evidence type="ECO:0000259" key="3">
    <source>
        <dbReference type="PROSITE" id="PS50110"/>
    </source>
</evidence>
<dbReference type="AlphaFoldDB" id="A0A1I5XB03"/>
<dbReference type="SUPFAM" id="SSF52172">
    <property type="entry name" value="CheY-like"/>
    <property type="match status" value="1"/>
</dbReference>
<dbReference type="PANTHER" id="PTHR44591">
    <property type="entry name" value="STRESS RESPONSE REGULATOR PROTEIN 1"/>
    <property type="match status" value="1"/>
</dbReference>
<keyword evidence="5" id="KW-1185">Reference proteome</keyword>
<dbReference type="SMART" id="SM00448">
    <property type="entry name" value="REC"/>
    <property type="match status" value="1"/>
</dbReference>
<organism evidence="4 5">
    <name type="scientific">Parafilimonas terrae</name>
    <dbReference type="NCBI Taxonomy" id="1465490"/>
    <lineage>
        <taxon>Bacteria</taxon>
        <taxon>Pseudomonadati</taxon>
        <taxon>Bacteroidota</taxon>
        <taxon>Chitinophagia</taxon>
        <taxon>Chitinophagales</taxon>
        <taxon>Chitinophagaceae</taxon>
        <taxon>Parafilimonas</taxon>
    </lineage>
</organism>
<feature type="domain" description="Response regulatory" evidence="3">
    <location>
        <begin position="5"/>
        <end position="113"/>
    </location>
</feature>
<accession>A0A1I5XB03</accession>
<feature type="modified residue" description="4-aspartylphosphate" evidence="2">
    <location>
        <position position="54"/>
    </location>
</feature>
<evidence type="ECO:0000313" key="5">
    <source>
        <dbReference type="Proteomes" id="UP000199031"/>
    </source>
</evidence>
<dbReference type="InterPro" id="IPR011006">
    <property type="entry name" value="CheY-like_superfamily"/>
</dbReference>
<dbReference type="Pfam" id="PF00072">
    <property type="entry name" value="Response_reg"/>
    <property type="match status" value="1"/>
</dbReference>
<dbReference type="InterPro" id="IPR001789">
    <property type="entry name" value="Sig_transdc_resp-reg_receiver"/>
</dbReference>
<dbReference type="CDD" id="cd00156">
    <property type="entry name" value="REC"/>
    <property type="match status" value="1"/>
</dbReference>
<dbReference type="Proteomes" id="UP000199031">
    <property type="component" value="Unassembled WGS sequence"/>
</dbReference>
<keyword evidence="1 2" id="KW-0597">Phosphoprotein</keyword>
<dbReference type="Gene3D" id="3.40.50.2300">
    <property type="match status" value="1"/>
</dbReference>
<dbReference type="InterPro" id="IPR050595">
    <property type="entry name" value="Bact_response_regulator"/>
</dbReference>
<dbReference type="EMBL" id="FOXQ01000008">
    <property type="protein sequence ID" value="SFQ29101.1"/>
    <property type="molecule type" value="Genomic_DNA"/>
</dbReference>
<proteinExistence type="predicted"/>
<name>A0A1I5XB03_9BACT</name>
<sequence length="113" mass="12617">MNGKKVLIIDDEVDLCLLLKNYLTRQQFEVVISHKLSDGLKEALDFVPDIIFLDNNLPDSQGWTKAGYLLEALPNTSLYLISAYKSGNEAPQNPRVTVIEKPLSLKAIESLIS</sequence>
<dbReference type="PANTHER" id="PTHR44591:SF3">
    <property type="entry name" value="RESPONSE REGULATORY DOMAIN-CONTAINING PROTEIN"/>
    <property type="match status" value="1"/>
</dbReference>
<dbReference type="GO" id="GO:0000160">
    <property type="term" value="P:phosphorelay signal transduction system"/>
    <property type="evidence" value="ECO:0007669"/>
    <property type="project" value="InterPro"/>
</dbReference>
<dbReference type="PROSITE" id="PS50110">
    <property type="entry name" value="RESPONSE_REGULATORY"/>
    <property type="match status" value="1"/>
</dbReference>
<evidence type="ECO:0000256" key="1">
    <source>
        <dbReference type="ARBA" id="ARBA00022553"/>
    </source>
</evidence>
<protein>
    <submittedName>
        <fullName evidence="4">Two-component system, NtrC family, response regulator HydG</fullName>
    </submittedName>
</protein>